<dbReference type="HOGENOM" id="CLU_103317_3_1_6"/>
<gene>
    <name evidence="4" type="ORF">Thimo_3166</name>
</gene>
<evidence type="ECO:0000256" key="1">
    <source>
        <dbReference type="SAM" id="Phobius"/>
    </source>
</evidence>
<keyword evidence="1" id="KW-1133">Transmembrane helix</keyword>
<evidence type="ECO:0000313" key="5">
    <source>
        <dbReference type="Proteomes" id="UP000010816"/>
    </source>
</evidence>
<keyword evidence="1" id="KW-0472">Membrane</keyword>
<sequence>MTHQSHGGARQRGMVLVIGLIFLLLLTIIGTTAIRTSTLDERMAENLRDRNLAFQAAEAALRDAEQDISGGGARVINGFTGFTVDCGASTSGNPMDDGLCYNGASGDYTTDIWTTVDMTAAPSVEYGRFTSEGSLPNLSVQPRYIIEGIHRTVSGCTDNRYYRVTARAQGESANTVVWLQATYGCKPPPP</sequence>
<keyword evidence="5" id="KW-1185">Reference proteome</keyword>
<name>L0H0V2_9GAMM</name>
<dbReference type="InterPro" id="IPR025205">
    <property type="entry name" value="PilX/PilW_C"/>
</dbReference>
<proteinExistence type="predicted"/>
<feature type="domain" description="Type 4 fimbrial biogenesis protein PilX N-terminal" evidence="3">
    <location>
        <begin position="12"/>
        <end position="62"/>
    </location>
</feature>
<dbReference type="Pfam" id="PF14341">
    <property type="entry name" value="PilX_N"/>
    <property type="match status" value="1"/>
</dbReference>
<protein>
    <submittedName>
        <fullName evidence="4">Tfp pilus assembly protein PilX</fullName>
    </submittedName>
</protein>
<dbReference type="STRING" id="765912.Thimo_3166"/>
<dbReference type="OrthoDB" id="5772909at2"/>
<organism evidence="4 5">
    <name type="scientific">Thioflavicoccus mobilis 8321</name>
    <dbReference type="NCBI Taxonomy" id="765912"/>
    <lineage>
        <taxon>Bacteria</taxon>
        <taxon>Pseudomonadati</taxon>
        <taxon>Pseudomonadota</taxon>
        <taxon>Gammaproteobacteria</taxon>
        <taxon>Chromatiales</taxon>
        <taxon>Chromatiaceae</taxon>
        <taxon>Thioflavicoccus</taxon>
    </lineage>
</organism>
<accession>L0H0V2</accession>
<reference evidence="4 5" key="1">
    <citation type="submission" date="2011-09" db="EMBL/GenBank/DDBJ databases">
        <title>Complete sequence of chromosome of Thioflavicoccus mobilis 8321.</title>
        <authorList>
            <consortium name="US DOE Joint Genome Institute"/>
            <person name="Lucas S."/>
            <person name="Han J."/>
            <person name="Lapidus A."/>
            <person name="Cheng J.-F."/>
            <person name="Goodwin L."/>
            <person name="Pitluck S."/>
            <person name="Peters L."/>
            <person name="Ovchinnikova G."/>
            <person name="Lu M."/>
            <person name="Detter J.C."/>
            <person name="Han C."/>
            <person name="Tapia R."/>
            <person name="Land M."/>
            <person name="Hauser L."/>
            <person name="Kyrpides N."/>
            <person name="Ivanova N."/>
            <person name="Pagani I."/>
            <person name="Vogl K."/>
            <person name="Liu Z."/>
            <person name="Imhoff J."/>
            <person name="Thiel V."/>
            <person name="Frigaard N.-U."/>
            <person name="Bryant D."/>
            <person name="Woyke T."/>
        </authorList>
    </citation>
    <scope>NUCLEOTIDE SEQUENCE [LARGE SCALE GENOMIC DNA]</scope>
    <source>
        <strain evidence="4 5">8321</strain>
    </source>
</reference>
<dbReference type="KEGG" id="tmb:Thimo_3166"/>
<dbReference type="InterPro" id="IPR025746">
    <property type="entry name" value="PilX_N_dom"/>
</dbReference>
<dbReference type="Proteomes" id="UP000010816">
    <property type="component" value="Chromosome"/>
</dbReference>
<evidence type="ECO:0000259" key="2">
    <source>
        <dbReference type="Pfam" id="PF13681"/>
    </source>
</evidence>
<evidence type="ECO:0000259" key="3">
    <source>
        <dbReference type="Pfam" id="PF14341"/>
    </source>
</evidence>
<dbReference type="Pfam" id="PF13681">
    <property type="entry name" value="PilX"/>
    <property type="match status" value="1"/>
</dbReference>
<dbReference type="eggNOG" id="COG4726">
    <property type="taxonomic scope" value="Bacteria"/>
</dbReference>
<keyword evidence="1" id="KW-0812">Transmembrane</keyword>
<dbReference type="RefSeq" id="WP_015281974.1">
    <property type="nucleotide sequence ID" value="NC_019940.1"/>
</dbReference>
<dbReference type="PATRIC" id="fig|765912.4.peg.3096"/>
<feature type="domain" description="PilX/PilW C-terminal" evidence="2">
    <location>
        <begin position="97"/>
        <end position="183"/>
    </location>
</feature>
<dbReference type="EMBL" id="CP003051">
    <property type="protein sequence ID" value="AGA91846.1"/>
    <property type="molecule type" value="Genomic_DNA"/>
</dbReference>
<feature type="transmembrane region" description="Helical" evidence="1">
    <location>
        <begin position="12"/>
        <end position="34"/>
    </location>
</feature>
<dbReference type="AlphaFoldDB" id="L0H0V2"/>
<evidence type="ECO:0000313" key="4">
    <source>
        <dbReference type="EMBL" id="AGA91846.1"/>
    </source>
</evidence>